<dbReference type="InterPro" id="IPR011333">
    <property type="entry name" value="SKP1/BTB/POZ_sf"/>
</dbReference>
<dbReference type="SMART" id="SM00185">
    <property type="entry name" value="ARM"/>
    <property type="match status" value="4"/>
</dbReference>
<accession>A0A9Q0E3U3</accession>
<dbReference type="PANTHER" id="PTHR23312:SF8">
    <property type="entry name" value="ARMADILLO REPEAT-CONTAINING PROTEIN 5"/>
    <property type="match status" value="1"/>
</dbReference>
<dbReference type="EMBL" id="JANIIK010000047">
    <property type="protein sequence ID" value="KAJ3600514.1"/>
    <property type="molecule type" value="Genomic_DNA"/>
</dbReference>
<protein>
    <recommendedName>
        <fullName evidence="3">BTB domain-containing protein</fullName>
    </recommendedName>
</protein>
<evidence type="ECO:0000259" key="3">
    <source>
        <dbReference type="PROSITE" id="PS50097"/>
    </source>
</evidence>
<dbReference type="InterPro" id="IPR000210">
    <property type="entry name" value="BTB/POZ_dom"/>
</dbReference>
<dbReference type="Proteomes" id="UP001148018">
    <property type="component" value="Unassembled WGS sequence"/>
</dbReference>
<dbReference type="Pfam" id="PF00651">
    <property type="entry name" value="BTB"/>
    <property type="match status" value="1"/>
</dbReference>
<dbReference type="OrthoDB" id="6086604at2759"/>
<sequence>MAALPVQGACKPARGTGSHRGAPSPSPSPESSLTWCLNHLFKPVPKTTEEPGTRTEDTSCCRKESDKRSKAAQWRALVAIRTQHIKGGSTGISRFRTQGGLCPLLKLLQDPDCSRKTLDLALSILGNCCTELATRVQVRKLDGVPIVVDILKRNVTTDTVQNRAARALGNLAMDPQNSALIHSSAGVCSGALSALAPLMAPELPQGLQRAALRALHEVTRGCGVECAREVSRAGVLPRLGAMASGDESEPPEELALKALANLCSQGCLRPLVGSLDVIRRFAREAERGALKAPVFLKALCLCCKEAVNRAKVKACGGLETLVGFLAAHGSHPLSRMAIVACVDFVYDEAALEQLQELGLVPLLSFDFPAIEGRKEEAKDQGLGSSSFLSLRSWLLSEGLISSEGDLLESPAQQPQVSSPGDVPEASPDVCASAQAPSTSRPGCVSPFSSPAKTPQMPSPVLLLLSRFSHAPDPSAALVTPLVLRGLLYYVSRHRDPSSRCFRMLCRLSCNPNCLHALVRTGAPALIRHHLCRPAERGGAGGGRQTGRVRAKVKQLGLALLNNLRIQCESAFGSGMMAHAMLSGSEPDKLNCALSLPLISSNKALLKKLLLDSGGLLVALQPLGCHAADGGEDAHAVECGRLLPNCFSSPPPVPASQLHALYLSLLIGCLSALLSGGGRAGDVARKPPIRTDAFPDAAESAQGSAPAAKKPRLDRLCPYRGATFDLLFQLDDGTRLPANREAVSAGSEYFRALLGGGFQEASGNAGTAIPIRDVSRGTLLPVLHYQHGCRLPAPSEGDVEWAGVGGPCQVLGSLSRETLAVIPLRTEPDGAEKRDFQDSPLGETMVGACRFLVAELQREAEQLCVELLLAHTSATTPLRDQGGPVGESTDKGLARRNSLLAETGALQPLEHQGTEKPAEGNSSHAVCGSSSSANTDGTSRAARKLVMTGEPDLPPQDPKPLPRPGCGSKPGGPGPKKALRSSKSATPDPSPCSWSAAGGDSRALWAVLPQVYWFSQRYSYPALGRACLSLLLGAQRGPRPLPRPAGSSSSSSSPGDCLGRLAKEADCTKTLKQDLLDLVALALS</sequence>
<dbReference type="PANTHER" id="PTHR23312">
    <property type="entry name" value="ARMC5 ARMADILLO REPEAT-CONTAINING -RELATED"/>
    <property type="match status" value="1"/>
</dbReference>
<reference evidence="4" key="1">
    <citation type="submission" date="2022-07" db="EMBL/GenBank/DDBJ databases">
        <title>Chromosome-level genome of Muraenolepis orangiensis.</title>
        <authorList>
            <person name="Kim J."/>
        </authorList>
    </citation>
    <scope>NUCLEOTIDE SEQUENCE</scope>
    <source>
        <strain evidence="4">KU_S4_2022</strain>
        <tissue evidence="4">Muscle</tissue>
    </source>
</reference>
<gene>
    <name evidence="4" type="ORF">NHX12_031495</name>
</gene>
<evidence type="ECO:0000256" key="1">
    <source>
        <dbReference type="PROSITE-ProRule" id="PRU00259"/>
    </source>
</evidence>
<dbReference type="GO" id="GO:0005829">
    <property type="term" value="C:cytosol"/>
    <property type="evidence" value="ECO:0007669"/>
    <property type="project" value="TreeGrafter"/>
</dbReference>
<name>A0A9Q0E3U3_9TELE</name>
<dbReference type="InterPro" id="IPR000225">
    <property type="entry name" value="Armadillo"/>
</dbReference>
<dbReference type="InterPro" id="IPR016024">
    <property type="entry name" value="ARM-type_fold"/>
</dbReference>
<keyword evidence="5" id="KW-1185">Reference proteome</keyword>
<dbReference type="InterPro" id="IPR011989">
    <property type="entry name" value="ARM-like"/>
</dbReference>
<evidence type="ECO:0000313" key="5">
    <source>
        <dbReference type="Proteomes" id="UP001148018"/>
    </source>
</evidence>
<dbReference type="PROSITE" id="PS50097">
    <property type="entry name" value="BTB"/>
    <property type="match status" value="1"/>
</dbReference>
<dbReference type="Gene3D" id="3.30.710.10">
    <property type="entry name" value="Potassium Channel Kv1.1, Chain A"/>
    <property type="match status" value="1"/>
</dbReference>
<dbReference type="AlphaFoldDB" id="A0A9Q0E3U3"/>
<dbReference type="Pfam" id="PF24768">
    <property type="entry name" value="ARM_ARMC5"/>
    <property type="match status" value="1"/>
</dbReference>
<dbReference type="SUPFAM" id="SSF54695">
    <property type="entry name" value="POZ domain"/>
    <property type="match status" value="1"/>
</dbReference>
<feature type="repeat" description="ARM" evidence="1">
    <location>
        <begin position="142"/>
        <end position="186"/>
    </location>
</feature>
<feature type="compositionally biased region" description="Pro residues" evidence="2">
    <location>
        <begin position="951"/>
        <end position="962"/>
    </location>
</feature>
<feature type="compositionally biased region" description="Low complexity" evidence="2">
    <location>
        <begin position="921"/>
        <end position="931"/>
    </location>
</feature>
<feature type="region of interest" description="Disordered" evidence="2">
    <location>
        <begin position="408"/>
        <end position="454"/>
    </location>
</feature>
<evidence type="ECO:0000313" key="4">
    <source>
        <dbReference type="EMBL" id="KAJ3600514.1"/>
    </source>
</evidence>
<feature type="domain" description="BTB" evidence="3">
    <location>
        <begin position="723"/>
        <end position="794"/>
    </location>
</feature>
<dbReference type="PROSITE" id="PS50176">
    <property type="entry name" value="ARM_REPEAT"/>
    <property type="match status" value="1"/>
</dbReference>
<dbReference type="InterPro" id="IPR055445">
    <property type="entry name" value="ARM_ARMC5"/>
</dbReference>
<feature type="compositionally biased region" description="Polar residues" evidence="2">
    <location>
        <begin position="434"/>
        <end position="452"/>
    </location>
</feature>
<dbReference type="GO" id="GO:0009653">
    <property type="term" value="P:anatomical structure morphogenesis"/>
    <property type="evidence" value="ECO:0007669"/>
    <property type="project" value="TreeGrafter"/>
</dbReference>
<organism evidence="4 5">
    <name type="scientific">Muraenolepis orangiensis</name>
    <name type="common">Patagonian moray cod</name>
    <dbReference type="NCBI Taxonomy" id="630683"/>
    <lineage>
        <taxon>Eukaryota</taxon>
        <taxon>Metazoa</taxon>
        <taxon>Chordata</taxon>
        <taxon>Craniata</taxon>
        <taxon>Vertebrata</taxon>
        <taxon>Euteleostomi</taxon>
        <taxon>Actinopterygii</taxon>
        <taxon>Neopterygii</taxon>
        <taxon>Teleostei</taxon>
        <taxon>Neoteleostei</taxon>
        <taxon>Acanthomorphata</taxon>
        <taxon>Zeiogadaria</taxon>
        <taxon>Gadariae</taxon>
        <taxon>Gadiformes</taxon>
        <taxon>Muraenolepidoidei</taxon>
        <taxon>Muraenolepididae</taxon>
        <taxon>Muraenolepis</taxon>
    </lineage>
</organism>
<feature type="region of interest" description="Disordered" evidence="2">
    <location>
        <begin position="1"/>
        <end position="32"/>
    </location>
</feature>
<dbReference type="SUPFAM" id="SSF48371">
    <property type="entry name" value="ARM repeat"/>
    <property type="match status" value="1"/>
</dbReference>
<proteinExistence type="predicted"/>
<dbReference type="Gene3D" id="1.25.10.10">
    <property type="entry name" value="Leucine-rich Repeat Variant"/>
    <property type="match status" value="1"/>
</dbReference>
<evidence type="ECO:0000256" key="2">
    <source>
        <dbReference type="SAM" id="MobiDB-lite"/>
    </source>
</evidence>
<feature type="region of interest" description="Disordered" evidence="2">
    <location>
        <begin position="904"/>
        <end position="995"/>
    </location>
</feature>
<comment type="caution">
    <text evidence="4">The sequence shown here is derived from an EMBL/GenBank/DDBJ whole genome shotgun (WGS) entry which is preliminary data.</text>
</comment>